<dbReference type="Pfam" id="PF12684">
    <property type="entry name" value="DUF3799"/>
    <property type="match status" value="1"/>
</dbReference>
<comment type="caution">
    <text evidence="2">The sequence shown here is derived from an EMBL/GenBank/DDBJ whole genome shotgun (WGS) entry which is preliminary data.</text>
</comment>
<dbReference type="InterPro" id="IPR011604">
    <property type="entry name" value="PDDEXK-like_dom_sf"/>
</dbReference>
<reference evidence="2 3" key="1">
    <citation type="submission" date="2023-05" db="EMBL/GenBank/DDBJ databases">
        <title>Pseudodonghicola sp. nov.</title>
        <authorList>
            <person name="Huang J."/>
        </authorList>
    </citation>
    <scope>NUCLEOTIDE SEQUENCE [LARGE SCALE GENOMIC DNA]</scope>
    <source>
        <strain evidence="2 3">IC7</strain>
    </source>
</reference>
<gene>
    <name evidence="2" type="ORF">QO033_02425</name>
</gene>
<name>A0ABT7EVY9_9RHOB</name>
<dbReference type="RefSeq" id="WP_284479323.1">
    <property type="nucleotide sequence ID" value="NZ_JASNJD010000001.1"/>
</dbReference>
<protein>
    <submittedName>
        <fullName evidence="2">PD-(D/E)XK nuclease-like domain-containing protein</fullName>
    </submittedName>
</protein>
<sequence length="323" mass="35839">MNAMTETILDRPGIYELDGETYHRDPAPAPSLSSTLAKLMLAQSPLHAWTACPRLNPEWEPVDKKTFDIGRAAHRAILGKGANYVPIPDELLASNGAASTKAAKEFIASARDAGATPLKSAEVDGIEAMRAVAHDRLAGMGVSLDPARSELVALAKIDGIWCRAMFDNVPLAAGAPIYDLKTCESAAPHACERAILNYGYDVQAEHYRQVWKAATGEDRPFRFVFQEKSAPYEVCVVELGDDSLMMARKKIARAREIWRICLRDDHWPGYPPGVHRIDLPEWFHERWLERESVEADHKRRTGADIIEAARLWQAPQGYQGAAE</sequence>
<feature type="domain" description="Putative exodeoxyribonuclease 8 PDDEXK-like" evidence="1">
    <location>
        <begin position="52"/>
        <end position="270"/>
    </location>
</feature>
<keyword evidence="3" id="KW-1185">Reference proteome</keyword>
<proteinExistence type="predicted"/>
<dbReference type="Gene3D" id="3.90.320.10">
    <property type="match status" value="1"/>
</dbReference>
<evidence type="ECO:0000313" key="2">
    <source>
        <dbReference type="EMBL" id="MDK3016512.1"/>
    </source>
</evidence>
<dbReference type="EMBL" id="JASNJD010000001">
    <property type="protein sequence ID" value="MDK3016512.1"/>
    <property type="molecule type" value="Genomic_DNA"/>
</dbReference>
<accession>A0ABT7EVY9</accession>
<evidence type="ECO:0000313" key="3">
    <source>
        <dbReference type="Proteomes" id="UP001243757"/>
    </source>
</evidence>
<evidence type="ECO:0000259" key="1">
    <source>
        <dbReference type="Pfam" id="PF12684"/>
    </source>
</evidence>
<organism evidence="2 3">
    <name type="scientific">Pseudodonghicola flavimaris</name>
    <dbReference type="NCBI Taxonomy" id="3050036"/>
    <lineage>
        <taxon>Bacteria</taxon>
        <taxon>Pseudomonadati</taxon>
        <taxon>Pseudomonadota</taxon>
        <taxon>Alphaproteobacteria</taxon>
        <taxon>Rhodobacterales</taxon>
        <taxon>Paracoccaceae</taxon>
        <taxon>Pseudodonghicola</taxon>
    </lineage>
</organism>
<dbReference type="Proteomes" id="UP001243757">
    <property type="component" value="Unassembled WGS sequence"/>
</dbReference>
<dbReference type="InterPro" id="IPR024432">
    <property type="entry name" value="Put_RecE_PDDEXK-like_dom"/>
</dbReference>